<keyword evidence="1" id="KW-0119">Carbohydrate metabolism</keyword>
<comment type="similarity">
    <text evidence="1">Belongs to the anhydro-N-acetylmuramic acid kinase family.</text>
</comment>
<comment type="catalytic activity">
    <reaction evidence="1">
        <text>1,6-anhydro-N-acetyl-beta-muramate + ATP + H2O = N-acetyl-D-muramate 6-phosphate + ADP + H(+)</text>
        <dbReference type="Rhea" id="RHEA:24952"/>
        <dbReference type="ChEBI" id="CHEBI:15377"/>
        <dbReference type="ChEBI" id="CHEBI:15378"/>
        <dbReference type="ChEBI" id="CHEBI:30616"/>
        <dbReference type="ChEBI" id="CHEBI:58690"/>
        <dbReference type="ChEBI" id="CHEBI:58722"/>
        <dbReference type="ChEBI" id="CHEBI:456216"/>
        <dbReference type="EC" id="2.7.1.170"/>
    </reaction>
</comment>
<comment type="caution">
    <text evidence="2">The sequence shown here is derived from an EMBL/GenBank/DDBJ whole genome shotgun (WGS) entry which is preliminary data.</text>
</comment>
<comment type="pathway">
    <text evidence="1">Cell wall biogenesis; peptidoglycan recycling.</text>
</comment>
<evidence type="ECO:0000256" key="1">
    <source>
        <dbReference type="HAMAP-Rule" id="MF_01270"/>
    </source>
</evidence>
<dbReference type="InterPro" id="IPR005338">
    <property type="entry name" value="Anhydro_N_Ac-Mur_kinase"/>
</dbReference>
<keyword evidence="1 2" id="KW-0418">Kinase</keyword>
<dbReference type="EC" id="2.7.1.170" evidence="1"/>
<evidence type="ECO:0000313" key="2">
    <source>
        <dbReference type="EMBL" id="GHI82198.1"/>
    </source>
</evidence>
<gene>
    <name evidence="1 2" type="primary">anmK</name>
    <name evidence="2" type="ORF">Sspor_77590</name>
</gene>
<evidence type="ECO:0000313" key="3">
    <source>
        <dbReference type="Proteomes" id="UP000608522"/>
    </source>
</evidence>
<dbReference type="SUPFAM" id="SSF53067">
    <property type="entry name" value="Actin-like ATPase domain"/>
    <property type="match status" value="1"/>
</dbReference>
<reference evidence="3" key="1">
    <citation type="submission" date="2023-07" db="EMBL/GenBank/DDBJ databases">
        <title>Whole genome shotgun sequence of Streptomyces spororaveus NBRC 15456.</title>
        <authorList>
            <person name="Komaki H."/>
            <person name="Tamura T."/>
        </authorList>
    </citation>
    <scope>NUCLEOTIDE SEQUENCE [LARGE SCALE GENOMIC DNA]</scope>
    <source>
        <strain evidence="3">NBRC 15456</strain>
    </source>
</reference>
<dbReference type="CDD" id="cd24050">
    <property type="entry name" value="ASKHA_NBD_ANMK"/>
    <property type="match status" value="1"/>
</dbReference>
<name>A0ABQ3TP93_9ACTN</name>
<sequence length="422" mass="42955">MSALRVVGLMSGTSYDAIDAAAADLSLDGDTLVLTPLGMISTAYDDDLRAELARTLPPGRTDLAAVCRLDTGIGRAFAAAAVRADEELCGGRADLVASHGQTVYHWAEDGRVNGTLQIGEAAWIAEATGRPVVSGFRTRDVAAGGQGAPLVSIVDVMWLRGRPGVPVALNLGGIGNVTVVPGGAEGTAGEPLAFDTGPANALIDAAVRALAGRDASGEAYAMDAGGALAARGVVHPPLLRRLLDDPYYARPAPKTTGKELFHLPYLRSALASSGPLPAEDVVATLTRLTARTVAEAIRPFGATEVIASGGGTRNPVLMDWLREELDGSCGSAGSAGSVGCVVRSSDELGLPAGAKEAYAFAVLGWLTAHGLPGTVPSCTGARHASVLGSITPGGPGLRLPRPPATAPVRLTVAEPAARCRTR</sequence>
<dbReference type="EMBL" id="BNED01000005">
    <property type="protein sequence ID" value="GHI82198.1"/>
    <property type="molecule type" value="Genomic_DNA"/>
</dbReference>
<organism evidence="2 3">
    <name type="scientific">Streptomyces spororaveus</name>
    <dbReference type="NCBI Taxonomy" id="284039"/>
    <lineage>
        <taxon>Bacteria</taxon>
        <taxon>Bacillati</taxon>
        <taxon>Actinomycetota</taxon>
        <taxon>Actinomycetes</taxon>
        <taxon>Kitasatosporales</taxon>
        <taxon>Streptomycetaceae</taxon>
        <taxon>Streptomyces</taxon>
    </lineage>
</organism>
<dbReference type="InterPro" id="IPR043129">
    <property type="entry name" value="ATPase_NBD"/>
</dbReference>
<keyword evidence="1" id="KW-0808">Transferase</keyword>
<feature type="binding site" evidence="1">
    <location>
        <begin position="12"/>
        <end position="19"/>
    </location>
    <ligand>
        <name>ATP</name>
        <dbReference type="ChEBI" id="CHEBI:30616"/>
    </ligand>
</feature>
<accession>A0ABQ3TP93</accession>
<comment type="pathway">
    <text evidence="1">Amino-sugar metabolism; 1,6-anhydro-N-acetylmuramate degradation.</text>
</comment>
<dbReference type="GO" id="GO:0016301">
    <property type="term" value="F:kinase activity"/>
    <property type="evidence" value="ECO:0007669"/>
    <property type="project" value="UniProtKB-KW"/>
</dbReference>
<protein>
    <recommendedName>
        <fullName evidence="1">Anhydro-N-acetylmuramic acid kinase</fullName>
        <ecNumber evidence="1">2.7.1.170</ecNumber>
    </recommendedName>
    <alternativeName>
        <fullName evidence="1">AnhMurNAc kinase</fullName>
    </alternativeName>
</protein>
<dbReference type="PANTHER" id="PTHR30605">
    <property type="entry name" value="ANHYDRO-N-ACETYLMURAMIC ACID KINASE"/>
    <property type="match status" value="1"/>
</dbReference>
<comment type="function">
    <text evidence="1">Catalyzes the specific phosphorylation of 1,6-anhydro-N-acetylmuramic acid (anhMurNAc) with the simultaneous cleavage of the 1,6-anhydro ring, generating MurNAc-6-P. Is required for the utilization of anhMurNAc either imported from the medium or derived from its own cell wall murein, and thus plays a role in cell wall recycling.</text>
</comment>
<dbReference type="Pfam" id="PF03702">
    <property type="entry name" value="AnmK"/>
    <property type="match status" value="1"/>
</dbReference>
<dbReference type="HAMAP" id="MF_01270">
    <property type="entry name" value="AnhMurNAc_kinase"/>
    <property type="match status" value="1"/>
</dbReference>
<dbReference type="NCBIfam" id="NF007146">
    <property type="entry name" value="PRK09585.2-6"/>
    <property type="match status" value="1"/>
</dbReference>
<dbReference type="Proteomes" id="UP000608522">
    <property type="component" value="Unassembled WGS sequence"/>
</dbReference>
<keyword evidence="1" id="KW-0067">ATP-binding</keyword>
<keyword evidence="3" id="KW-1185">Reference proteome</keyword>
<proteinExistence type="inferred from homology"/>
<keyword evidence="1" id="KW-0547">Nucleotide-binding</keyword>
<dbReference type="PANTHER" id="PTHR30605:SF0">
    <property type="entry name" value="ANHYDRO-N-ACETYLMURAMIC ACID KINASE"/>
    <property type="match status" value="1"/>
</dbReference>
<dbReference type="Gene3D" id="3.30.420.40">
    <property type="match status" value="2"/>
</dbReference>